<accession>S4NMX5</accession>
<evidence type="ECO:0000313" key="2">
    <source>
        <dbReference type="EMBL" id="JAA80101.1"/>
    </source>
</evidence>
<sequence>PARLPVGQPLPRRLRRGGPRPQARQAAVPEPGPAGAVAGAVARAPLRPHQAHVGVAPRLALSAGLVARHHSAMN</sequence>
<feature type="compositionally biased region" description="Low complexity" evidence="1">
    <location>
        <begin position="1"/>
        <end position="11"/>
    </location>
</feature>
<evidence type="ECO:0000256" key="1">
    <source>
        <dbReference type="SAM" id="MobiDB-lite"/>
    </source>
</evidence>
<feature type="compositionally biased region" description="Low complexity" evidence="1">
    <location>
        <begin position="19"/>
        <end position="35"/>
    </location>
</feature>
<dbReference type="EMBL" id="GAIX01012459">
    <property type="protein sequence ID" value="JAA80101.1"/>
    <property type="molecule type" value="Transcribed_RNA"/>
</dbReference>
<reference evidence="2" key="2">
    <citation type="submission" date="2013-05" db="EMBL/GenBank/DDBJ databases">
        <authorList>
            <person name="Carter J.-M."/>
            <person name="Baker S.C."/>
            <person name="Pink R."/>
            <person name="Carter D.R.F."/>
            <person name="Collins A."/>
            <person name="Tomlin J."/>
            <person name="Gibbs M."/>
            <person name="Breuker C.J."/>
        </authorList>
    </citation>
    <scope>NUCLEOTIDE SEQUENCE</scope>
    <source>
        <tissue evidence="2">Ovary</tissue>
    </source>
</reference>
<name>S4NMX5_9NEOP</name>
<protein>
    <submittedName>
        <fullName evidence="2">E3 ubiquitin-protein ligase UBR3</fullName>
    </submittedName>
</protein>
<dbReference type="AlphaFoldDB" id="S4NMX5"/>
<feature type="non-terminal residue" evidence="2">
    <location>
        <position position="1"/>
    </location>
</feature>
<reference evidence="2" key="1">
    <citation type="journal article" date="2013" name="BMC Genomics">
        <title>Unscrambling butterfly oogenesis.</title>
        <authorList>
            <person name="Carter J.M."/>
            <person name="Baker S.C."/>
            <person name="Pink R."/>
            <person name="Carter D.R."/>
            <person name="Collins A."/>
            <person name="Tomlin J."/>
            <person name="Gibbs M."/>
            <person name="Breuker C.J."/>
        </authorList>
    </citation>
    <scope>NUCLEOTIDE SEQUENCE</scope>
    <source>
        <tissue evidence="2">Ovary</tissue>
    </source>
</reference>
<feature type="region of interest" description="Disordered" evidence="1">
    <location>
        <begin position="1"/>
        <end position="35"/>
    </location>
</feature>
<organism evidence="2">
    <name type="scientific">Pararge aegeria</name>
    <name type="common">speckled wood butterfly</name>
    <dbReference type="NCBI Taxonomy" id="116150"/>
    <lineage>
        <taxon>Eukaryota</taxon>
        <taxon>Metazoa</taxon>
        <taxon>Ecdysozoa</taxon>
        <taxon>Arthropoda</taxon>
        <taxon>Hexapoda</taxon>
        <taxon>Insecta</taxon>
        <taxon>Pterygota</taxon>
        <taxon>Neoptera</taxon>
        <taxon>Endopterygota</taxon>
        <taxon>Lepidoptera</taxon>
        <taxon>Glossata</taxon>
        <taxon>Ditrysia</taxon>
        <taxon>Papilionoidea</taxon>
        <taxon>Nymphalidae</taxon>
        <taxon>Satyrinae</taxon>
        <taxon>Satyrini</taxon>
        <taxon>Parargina</taxon>
        <taxon>Pararge</taxon>
    </lineage>
</organism>
<proteinExistence type="predicted"/>